<evidence type="ECO:0000256" key="5">
    <source>
        <dbReference type="ARBA" id="ARBA00022695"/>
    </source>
</evidence>
<accession>A0AAX4H7C4</accession>
<dbReference type="GO" id="GO:0003887">
    <property type="term" value="F:DNA-directed DNA polymerase activity"/>
    <property type="evidence" value="ECO:0007669"/>
    <property type="project" value="UniProtKB-KW"/>
</dbReference>
<dbReference type="RefSeq" id="XP_062876011.1">
    <property type="nucleotide sequence ID" value="XM_063019941.1"/>
</dbReference>
<dbReference type="GO" id="GO:0006281">
    <property type="term" value="P:DNA repair"/>
    <property type="evidence" value="ECO:0007669"/>
    <property type="project" value="UniProtKB-ARBA"/>
</dbReference>
<keyword evidence="5" id="KW-0548">Nucleotidyltransferase</keyword>
<comment type="catalytic activity">
    <reaction evidence="9">
        <text>DNA(n) + a 2'-deoxyribonucleoside 5'-triphosphate = DNA(n+1) + diphosphate</text>
        <dbReference type="Rhea" id="RHEA:22508"/>
        <dbReference type="Rhea" id="RHEA-COMP:17339"/>
        <dbReference type="Rhea" id="RHEA-COMP:17340"/>
        <dbReference type="ChEBI" id="CHEBI:33019"/>
        <dbReference type="ChEBI" id="CHEBI:61560"/>
        <dbReference type="ChEBI" id="CHEBI:173112"/>
        <dbReference type="EC" id="2.7.7.7"/>
    </reaction>
</comment>
<dbReference type="PANTHER" id="PTHR10416:SF0">
    <property type="entry name" value="DNA POLYMERASE DELTA SUBUNIT 2"/>
    <property type="match status" value="1"/>
</dbReference>
<organism evidence="12 13">
    <name type="scientific">Australozyma saopauloensis</name>
    <dbReference type="NCBI Taxonomy" id="291208"/>
    <lineage>
        <taxon>Eukaryota</taxon>
        <taxon>Fungi</taxon>
        <taxon>Dikarya</taxon>
        <taxon>Ascomycota</taxon>
        <taxon>Saccharomycotina</taxon>
        <taxon>Pichiomycetes</taxon>
        <taxon>Metschnikowiaceae</taxon>
        <taxon>Australozyma</taxon>
    </lineage>
</organism>
<comment type="subcellular location">
    <subcellularLocation>
        <location evidence="1">Nucleus</location>
    </subcellularLocation>
</comment>
<dbReference type="InterPro" id="IPR040663">
    <property type="entry name" value="DNA_pol_D_N"/>
</dbReference>
<keyword evidence="8" id="KW-0539">Nucleus</keyword>
<dbReference type="PANTHER" id="PTHR10416">
    <property type="entry name" value="DNA POLYMERASE DELTA SUBUNIT 2"/>
    <property type="match status" value="1"/>
</dbReference>
<dbReference type="Pfam" id="PF04042">
    <property type="entry name" value="DNA_pol_E_B"/>
    <property type="match status" value="1"/>
</dbReference>
<evidence type="ECO:0000313" key="12">
    <source>
        <dbReference type="EMBL" id="WPK23625.1"/>
    </source>
</evidence>
<dbReference type="Gene3D" id="3.60.21.50">
    <property type="match status" value="1"/>
</dbReference>
<dbReference type="Pfam" id="PF18018">
    <property type="entry name" value="DNA_pol_D_N"/>
    <property type="match status" value="1"/>
</dbReference>
<evidence type="ECO:0000259" key="10">
    <source>
        <dbReference type="Pfam" id="PF04042"/>
    </source>
</evidence>
<dbReference type="KEGG" id="asau:88171935"/>
<evidence type="ECO:0000256" key="3">
    <source>
        <dbReference type="ARBA" id="ARBA00012417"/>
    </source>
</evidence>
<dbReference type="EMBL" id="CP138894">
    <property type="protein sequence ID" value="WPK23625.1"/>
    <property type="molecule type" value="Genomic_DNA"/>
</dbReference>
<dbReference type="GO" id="GO:0006273">
    <property type="term" value="P:lagging strand elongation"/>
    <property type="evidence" value="ECO:0007669"/>
    <property type="project" value="UniProtKB-ARBA"/>
</dbReference>
<protein>
    <recommendedName>
        <fullName evidence="3">DNA-directed DNA polymerase</fullName>
        <ecNumber evidence="3">2.7.7.7</ecNumber>
    </recommendedName>
</protein>
<evidence type="ECO:0000256" key="2">
    <source>
        <dbReference type="ARBA" id="ARBA00006035"/>
    </source>
</evidence>
<proteinExistence type="inferred from homology"/>
<keyword evidence="6" id="KW-0235">DNA replication</keyword>
<gene>
    <name evidence="12" type="ORF">PUMCH_000867</name>
</gene>
<dbReference type="Gene3D" id="2.40.50.430">
    <property type="match status" value="1"/>
</dbReference>
<dbReference type="Proteomes" id="UP001338582">
    <property type="component" value="Chromosome 1"/>
</dbReference>
<feature type="domain" description="DNA polymerase delta subunit OB-fold" evidence="11">
    <location>
        <begin position="43"/>
        <end position="183"/>
    </location>
</feature>
<evidence type="ECO:0000256" key="8">
    <source>
        <dbReference type="ARBA" id="ARBA00023242"/>
    </source>
</evidence>
<evidence type="ECO:0000256" key="7">
    <source>
        <dbReference type="ARBA" id="ARBA00022932"/>
    </source>
</evidence>
<evidence type="ECO:0000313" key="13">
    <source>
        <dbReference type="Proteomes" id="UP001338582"/>
    </source>
</evidence>
<dbReference type="FunFam" id="2.40.50.430:FF:000002">
    <property type="entry name" value="DNA polymerase delta subunit"/>
    <property type="match status" value="1"/>
</dbReference>
<comment type="similarity">
    <text evidence="2">Belongs to the DNA polymerase delta/II small subunit family.</text>
</comment>
<keyword evidence="4" id="KW-0808">Transferase</keyword>
<evidence type="ECO:0000256" key="9">
    <source>
        <dbReference type="ARBA" id="ARBA00049244"/>
    </source>
</evidence>
<dbReference type="EC" id="2.7.7.7" evidence="3"/>
<keyword evidence="7" id="KW-0239">DNA-directed DNA polymerase</keyword>
<dbReference type="AlphaFoldDB" id="A0AAX4H7C4"/>
<reference evidence="12 13" key="1">
    <citation type="submission" date="2023-10" db="EMBL/GenBank/DDBJ databases">
        <title>Draft Genome Sequence of Candida saopaulonensis from a very Premature Infant with Sepsis.</title>
        <authorList>
            <person name="Ning Y."/>
            <person name="Dai R."/>
            <person name="Xiao M."/>
            <person name="Xu Y."/>
            <person name="Yan Q."/>
            <person name="Zhang L."/>
        </authorList>
    </citation>
    <scope>NUCLEOTIDE SEQUENCE [LARGE SCALE GENOMIC DNA]</scope>
    <source>
        <strain evidence="12 13">19XY460</strain>
    </source>
</reference>
<evidence type="ECO:0000259" key="11">
    <source>
        <dbReference type="Pfam" id="PF18018"/>
    </source>
</evidence>
<dbReference type="GeneID" id="88171935"/>
<dbReference type="InterPro" id="IPR024826">
    <property type="entry name" value="DNA_pol_delta/II_ssu"/>
</dbReference>
<feature type="domain" description="DNA polymerase alpha/delta/epsilon subunit B" evidence="10">
    <location>
        <begin position="208"/>
        <end position="428"/>
    </location>
</feature>
<evidence type="ECO:0000256" key="6">
    <source>
        <dbReference type="ARBA" id="ARBA00022705"/>
    </source>
</evidence>
<evidence type="ECO:0000256" key="4">
    <source>
        <dbReference type="ARBA" id="ARBA00022679"/>
    </source>
</evidence>
<evidence type="ECO:0000256" key="1">
    <source>
        <dbReference type="ARBA" id="ARBA00004123"/>
    </source>
</evidence>
<dbReference type="GO" id="GO:0003677">
    <property type="term" value="F:DNA binding"/>
    <property type="evidence" value="ECO:0007669"/>
    <property type="project" value="InterPro"/>
</dbReference>
<dbReference type="InterPro" id="IPR007185">
    <property type="entry name" value="DNA_pol_a/d/e_bsu"/>
</dbReference>
<sequence length="472" mass="52216">MNHLNKNLPSTAEAVRVESSLAETYPKDSAFLLPSKNRDYGRQFFSMYQQRLAMLKPRVDREATRKWGSNTREVNGKLIQHKQKILDIVLGELCWVSGTIFSDMKHKLNILKDVEKGTDDLMPQPSKKYVDADNEAVVMIEDESGRAILHNEELLRKSHLVTGCFVGVLGIEIQAGIFEIMEIVNPAPAPQTLALADVDSSGPEEWLAFVSGLSFGKETDLDPRTLLLLQWLSGELGGEDDVAAAKKILTLVVVGNSIVENEHEENLDFTTTNNFGSKNTSKFSPESLTLFGQWLNEIVATIPAVVMPGESDPCEVCLPQQPVHRALFSQNAPYVGSKNLVTKSNPTWMQTNAGLRILACAGQNIDDICKYRVGETSLEETLDIMEQTLRWQVFVPTAPDTLYCYPYEDSDPFTLDEMPNLYVVGNQCGGGSRTVEIGSSSVKLLSVPAFKSTGEILLVNTKTLEVKSVLIE</sequence>
<keyword evidence="13" id="KW-1185">Reference proteome</keyword>
<dbReference type="GO" id="GO:0043625">
    <property type="term" value="C:delta DNA polymerase complex"/>
    <property type="evidence" value="ECO:0007669"/>
    <property type="project" value="TreeGrafter"/>
</dbReference>
<name>A0AAX4H7C4_9ASCO</name>